<proteinExistence type="predicted"/>
<dbReference type="RefSeq" id="WP_066132284.1">
    <property type="nucleotide sequence ID" value="NZ_CP014525.1"/>
</dbReference>
<name>A0A143DBP0_9PROT</name>
<dbReference type="KEGG" id="hjo:AY555_01075"/>
<evidence type="ECO:0000313" key="2">
    <source>
        <dbReference type="EMBL" id="AMW33999.1"/>
    </source>
</evidence>
<dbReference type="EMBL" id="CP014525">
    <property type="protein sequence ID" value="AMW33999.1"/>
    <property type="molecule type" value="Genomic_DNA"/>
</dbReference>
<dbReference type="GeneID" id="53315750"/>
<keyword evidence="3" id="KW-1185">Reference proteome</keyword>
<dbReference type="STRING" id="1549855.AY555_01075"/>
<reference evidence="2 3" key="1">
    <citation type="submission" date="2016-02" db="EMBL/GenBank/DDBJ databases">
        <title>Complete Genome of H5569, the type strain of the newly described species Haematospirillium jordaniae.</title>
        <authorList>
            <person name="Nicholson A.C."/>
            <person name="Humrighouse B.W."/>
            <person name="Loparov V."/>
            <person name="McQuiston J.R."/>
        </authorList>
    </citation>
    <scope>NUCLEOTIDE SEQUENCE [LARGE SCALE GENOMIC DNA]</scope>
    <source>
        <strain evidence="2 3">H5569</strain>
    </source>
</reference>
<sequence length="100" mass="10697">MTLPPRQDRPLPPPVRRGEGPGLPLPGRPATPTAQALGLRGSKAPRTAPNEKVCQKCGALFRWEHPGADQQGAPLTLKLMTPGQKCDCGYGAVRTKPRKP</sequence>
<gene>
    <name evidence="2" type="ORF">AY555_01075</name>
</gene>
<evidence type="ECO:0000313" key="3">
    <source>
        <dbReference type="Proteomes" id="UP000076066"/>
    </source>
</evidence>
<dbReference type="Proteomes" id="UP000076066">
    <property type="component" value="Chromosome"/>
</dbReference>
<accession>A0A143DBP0</accession>
<protein>
    <submittedName>
        <fullName evidence="2">Uncharacterized protein</fullName>
    </submittedName>
</protein>
<evidence type="ECO:0000256" key="1">
    <source>
        <dbReference type="SAM" id="MobiDB-lite"/>
    </source>
</evidence>
<feature type="region of interest" description="Disordered" evidence="1">
    <location>
        <begin position="1"/>
        <end position="49"/>
    </location>
</feature>
<dbReference type="AlphaFoldDB" id="A0A143DBP0"/>
<organism evidence="2 3">
    <name type="scientific">Haematospirillum jordaniae</name>
    <dbReference type="NCBI Taxonomy" id="1549855"/>
    <lineage>
        <taxon>Bacteria</taxon>
        <taxon>Pseudomonadati</taxon>
        <taxon>Pseudomonadota</taxon>
        <taxon>Alphaproteobacteria</taxon>
        <taxon>Rhodospirillales</taxon>
        <taxon>Novispirillaceae</taxon>
        <taxon>Haematospirillum</taxon>
    </lineage>
</organism>
<dbReference type="OrthoDB" id="7365083at2"/>